<sequence length="111" mass="12087">MIGRSVERFFTYAFSTLAAAMFLTAALAHADDRDADFTNYLAEHGIHLGTASQTGNMARTMCQDLEAGYNQSDEVKQLTEHQLSQAQAEFFVGAATAEYCPKYHSPGRGGS</sequence>
<accession>A0AAJ3NKB8</accession>
<dbReference type="Proteomes" id="UP000193387">
    <property type="component" value="Unassembled WGS sequence"/>
</dbReference>
<feature type="signal peptide" evidence="1">
    <location>
        <begin position="1"/>
        <end position="30"/>
    </location>
</feature>
<dbReference type="Pfam" id="PF05305">
    <property type="entry name" value="DUF732"/>
    <property type="match status" value="1"/>
</dbReference>
<dbReference type="InterPro" id="IPR007969">
    <property type="entry name" value="DUF732"/>
</dbReference>
<gene>
    <name evidence="3" type="ORF">AWC23_26235</name>
</gene>
<evidence type="ECO:0000259" key="2">
    <source>
        <dbReference type="Pfam" id="PF05305"/>
    </source>
</evidence>
<evidence type="ECO:0000313" key="3">
    <source>
        <dbReference type="EMBL" id="ORW64146.1"/>
    </source>
</evidence>
<reference evidence="3 4" key="1">
    <citation type="submission" date="2016-01" db="EMBL/GenBank/DDBJ databases">
        <title>The new phylogeny of the genus Mycobacterium.</title>
        <authorList>
            <person name="Tarcisio F."/>
            <person name="Conor M."/>
            <person name="Antonella G."/>
            <person name="Elisabetta G."/>
            <person name="Giulia F.S."/>
            <person name="Sara T."/>
            <person name="Anna F."/>
            <person name="Clotilde B."/>
            <person name="Roberto B."/>
            <person name="Veronica D.S."/>
            <person name="Fabio R."/>
            <person name="Monica P."/>
            <person name="Olivier J."/>
            <person name="Enrico T."/>
            <person name="Nicola S."/>
        </authorList>
    </citation>
    <scope>NUCLEOTIDE SEQUENCE [LARGE SCALE GENOMIC DNA]</scope>
    <source>
        <strain evidence="3 4">DSM 44616</strain>
    </source>
</reference>
<keyword evidence="1" id="KW-0732">Signal</keyword>
<dbReference type="RefSeq" id="WP_085258550.1">
    <property type="nucleotide sequence ID" value="NZ_AP022573.1"/>
</dbReference>
<feature type="chain" id="PRO_5042552321" description="DUF732 domain-containing protein" evidence="1">
    <location>
        <begin position="31"/>
        <end position="111"/>
    </location>
</feature>
<dbReference type="InterPro" id="IPR008949">
    <property type="entry name" value="Isoprenoid_synthase_dom_sf"/>
</dbReference>
<organism evidence="3 4">
    <name type="scientific">Mycobacterium saskatchewanense</name>
    <dbReference type="NCBI Taxonomy" id="220927"/>
    <lineage>
        <taxon>Bacteria</taxon>
        <taxon>Bacillati</taxon>
        <taxon>Actinomycetota</taxon>
        <taxon>Actinomycetes</taxon>
        <taxon>Mycobacteriales</taxon>
        <taxon>Mycobacteriaceae</taxon>
        <taxon>Mycobacterium</taxon>
        <taxon>Mycobacterium simiae complex</taxon>
    </lineage>
</organism>
<evidence type="ECO:0000313" key="4">
    <source>
        <dbReference type="Proteomes" id="UP000193387"/>
    </source>
</evidence>
<evidence type="ECO:0000256" key="1">
    <source>
        <dbReference type="SAM" id="SignalP"/>
    </source>
</evidence>
<dbReference type="EMBL" id="LQPR01000084">
    <property type="protein sequence ID" value="ORW64146.1"/>
    <property type="molecule type" value="Genomic_DNA"/>
</dbReference>
<feature type="domain" description="DUF732" evidence="2">
    <location>
        <begin position="34"/>
        <end position="101"/>
    </location>
</feature>
<name>A0AAJ3NKB8_9MYCO</name>
<proteinExistence type="predicted"/>
<dbReference type="SUPFAM" id="SSF48576">
    <property type="entry name" value="Terpenoid synthases"/>
    <property type="match status" value="1"/>
</dbReference>
<comment type="caution">
    <text evidence="3">The sequence shown here is derived from an EMBL/GenBank/DDBJ whole genome shotgun (WGS) entry which is preliminary data.</text>
</comment>
<dbReference type="AlphaFoldDB" id="A0AAJ3NKB8"/>
<keyword evidence="4" id="KW-1185">Reference proteome</keyword>
<protein>
    <recommendedName>
        <fullName evidence="2">DUF732 domain-containing protein</fullName>
    </recommendedName>
</protein>